<dbReference type="InterPro" id="IPR001451">
    <property type="entry name" value="Hexapep"/>
</dbReference>
<evidence type="ECO:0000313" key="3">
    <source>
        <dbReference type="Proteomes" id="UP000034166"/>
    </source>
</evidence>
<dbReference type="OrthoDB" id="9803036at2"/>
<dbReference type="PATRIC" id="fig|1408103.3.peg.1729"/>
<name>A0A0M2SXP6_9BACI</name>
<dbReference type="CDD" id="cd04645">
    <property type="entry name" value="LbH_gamma_CA_like"/>
    <property type="match status" value="1"/>
</dbReference>
<dbReference type="Proteomes" id="UP000034166">
    <property type="component" value="Unassembled WGS sequence"/>
</dbReference>
<dbReference type="InterPro" id="IPR056729">
    <property type="entry name" value="GMPPB_C"/>
</dbReference>
<comment type="caution">
    <text evidence="2">The sequence shown here is derived from an EMBL/GenBank/DDBJ whole genome shotgun (WGS) entry which is preliminary data.</text>
</comment>
<dbReference type="AlphaFoldDB" id="A0A0M2SXP6"/>
<feature type="domain" description="Mannose-1-phosphate guanyltransferase C-terminal" evidence="1">
    <location>
        <begin position="50"/>
        <end position="148"/>
    </location>
</feature>
<gene>
    <name evidence="2" type="ORF">WQ57_07690</name>
</gene>
<dbReference type="InterPro" id="IPR011004">
    <property type="entry name" value="Trimer_LpxA-like_sf"/>
</dbReference>
<dbReference type="InterPro" id="IPR047324">
    <property type="entry name" value="LbH_gamma_CA-like"/>
</dbReference>
<dbReference type="Gene3D" id="2.160.10.10">
    <property type="entry name" value="Hexapeptide repeat proteins"/>
    <property type="match status" value="1"/>
</dbReference>
<dbReference type="Pfam" id="PF25087">
    <property type="entry name" value="GMPPB_C"/>
    <property type="match status" value="1"/>
</dbReference>
<keyword evidence="3" id="KW-1185">Reference proteome</keyword>
<dbReference type="InterPro" id="IPR050484">
    <property type="entry name" value="Transf_Hexapept/Carb_Anhydrase"/>
</dbReference>
<dbReference type="EMBL" id="LAYY01000007">
    <property type="protein sequence ID" value="KKK38481.1"/>
    <property type="molecule type" value="Genomic_DNA"/>
</dbReference>
<reference evidence="2 3" key="1">
    <citation type="submission" date="2015-04" db="EMBL/GenBank/DDBJ databases">
        <title>Taxonomic description and genome sequence of Bacillus campisalis sp. nov., a novel member of the genus Bacillus isolated from solar saltern.</title>
        <authorList>
            <person name="Mathan Kumar R."/>
            <person name="Kaur G."/>
            <person name="Kumar A."/>
            <person name="Singh N.K."/>
            <person name="Kaur N."/>
            <person name="Kumar N."/>
            <person name="Mayilraj S."/>
        </authorList>
    </citation>
    <scope>NUCLEOTIDE SEQUENCE [LARGE SCALE GENOMIC DNA]</scope>
    <source>
        <strain evidence="2 3">SA2-6</strain>
    </source>
</reference>
<protein>
    <submittedName>
        <fullName evidence="2">Anhydrase</fullName>
    </submittedName>
</protein>
<accession>A0A0M2SXP6</accession>
<dbReference type="PANTHER" id="PTHR13061:SF29">
    <property type="entry name" value="GAMMA CARBONIC ANHYDRASE-LIKE 1, MITOCHONDRIAL-RELATED"/>
    <property type="match status" value="1"/>
</dbReference>
<dbReference type="RefSeq" id="WP_046523172.1">
    <property type="nucleotide sequence ID" value="NZ_LAYY01000007.1"/>
</dbReference>
<dbReference type="Pfam" id="PF00132">
    <property type="entry name" value="Hexapep"/>
    <property type="match status" value="1"/>
</dbReference>
<proteinExistence type="predicted"/>
<evidence type="ECO:0000259" key="1">
    <source>
        <dbReference type="Pfam" id="PF25087"/>
    </source>
</evidence>
<dbReference type="PANTHER" id="PTHR13061">
    <property type="entry name" value="DYNACTIN SUBUNIT P25"/>
    <property type="match status" value="1"/>
</dbReference>
<dbReference type="SUPFAM" id="SSF51161">
    <property type="entry name" value="Trimeric LpxA-like enzymes"/>
    <property type="match status" value="1"/>
</dbReference>
<organism evidence="2 3">
    <name type="scientific">Mesobacillus campisalis</name>
    <dbReference type="NCBI Taxonomy" id="1408103"/>
    <lineage>
        <taxon>Bacteria</taxon>
        <taxon>Bacillati</taxon>
        <taxon>Bacillota</taxon>
        <taxon>Bacilli</taxon>
        <taxon>Bacillales</taxon>
        <taxon>Bacillaceae</taxon>
        <taxon>Mesobacillus</taxon>
    </lineage>
</organism>
<sequence>MIYELDGKKPILGDSVFLAPGTHVIGNVELGSDVSIWFNTVIRGDNDLIKIDSGTNVQEGSMIHVDEGYPVTIGKNVTIGHNCIIHGCTIEDGALIGMGAIILNGALIKKGAVVAAGAVVGENKVIEEGMLAAGVPAKPLKSVSKELQNRLLEGAAHYQENGKRFREAGIVSEDIGILDKTVRS</sequence>
<evidence type="ECO:0000313" key="2">
    <source>
        <dbReference type="EMBL" id="KKK38481.1"/>
    </source>
</evidence>